<name>A0A6I3LP53_9FLAO</name>
<dbReference type="AlphaFoldDB" id="A0A6I3LP53"/>
<evidence type="ECO:0000256" key="2">
    <source>
        <dbReference type="ARBA" id="ARBA00010110"/>
    </source>
</evidence>
<dbReference type="PANTHER" id="PTHR43057">
    <property type="entry name" value="ARSENITE EFFLUX TRANSPORTER"/>
    <property type="match status" value="1"/>
</dbReference>
<feature type="transmembrane region" description="Helical" evidence="9">
    <location>
        <begin position="278"/>
        <end position="299"/>
    </location>
</feature>
<keyword evidence="6 8" id="KW-1133">Transmembrane helix</keyword>
<dbReference type="Gene3D" id="1.20.1530.20">
    <property type="match status" value="1"/>
</dbReference>
<dbReference type="Proteomes" id="UP000438760">
    <property type="component" value="Unassembled WGS sequence"/>
</dbReference>
<feature type="transmembrane region" description="Helical" evidence="9">
    <location>
        <begin position="213"/>
        <end position="232"/>
    </location>
</feature>
<evidence type="ECO:0000256" key="7">
    <source>
        <dbReference type="ARBA" id="ARBA00023136"/>
    </source>
</evidence>
<dbReference type="EMBL" id="WMJX01000050">
    <property type="protein sequence ID" value="MTG99206.1"/>
    <property type="molecule type" value="Genomic_DNA"/>
</dbReference>
<dbReference type="InterPro" id="IPR004706">
    <property type="entry name" value="Arsenical-R_Acr3"/>
</dbReference>
<evidence type="ECO:0000256" key="4">
    <source>
        <dbReference type="ARBA" id="ARBA00022475"/>
    </source>
</evidence>
<dbReference type="GO" id="GO:0005886">
    <property type="term" value="C:plasma membrane"/>
    <property type="evidence" value="ECO:0007669"/>
    <property type="project" value="UniProtKB-SubCell"/>
</dbReference>
<keyword evidence="4 8" id="KW-1003">Cell membrane</keyword>
<keyword evidence="7 8" id="KW-0472">Membrane</keyword>
<dbReference type="PANTHER" id="PTHR43057:SF1">
    <property type="entry name" value="ARSENICAL-RESISTANCE PROTEIN 3"/>
    <property type="match status" value="1"/>
</dbReference>
<comment type="subcellular location">
    <subcellularLocation>
        <location evidence="1 8">Cell membrane</location>
        <topology evidence="1 8">Multi-pass membrane protein</topology>
    </subcellularLocation>
</comment>
<dbReference type="OrthoDB" id="9771457at2"/>
<feature type="transmembrane region" description="Helical" evidence="9">
    <location>
        <begin position="166"/>
        <end position="188"/>
    </location>
</feature>
<feature type="transmembrane region" description="Helical" evidence="9">
    <location>
        <begin position="95"/>
        <end position="122"/>
    </location>
</feature>
<keyword evidence="5 8" id="KW-0812">Transmembrane</keyword>
<dbReference type="NCBIfam" id="TIGR00832">
    <property type="entry name" value="acr3"/>
    <property type="match status" value="1"/>
</dbReference>
<evidence type="ECO:0000256" key="8">
    <source>
        <dbReference type="PIRNR" id="PIRNR005508"/>
    </source>
</evidence>
<dbReference type="PIRSF" id="PIRSF005508">
    <property type="entry name" value="Acr3"/>
    <property type="match status" value="1"/>
</dbReference>
<evidence type="ECO:0000256" key="1">
    <source>
        <dbReference type="ARBA" id="ARBA00004651"/>
    </source>
</evidence>
<feature type="transmembrane region" description="Helical" evidence="9">
    <location>
        <begin position="134"/>
        <end position="154"/>
    </location>
</feature>
<protein>
    <submittedName>
        <fullName evidence="10">ACR3 family arsenite efflux transporter</fullName>
    </submittedName>
</protein>
<gene>
    <name evidence="10" type="primary">arsB</name>
    <name evidence="10" type="ORF">GJV76_13900</name>
</gene>
<keyword evidence="11" id="KW-1185">Reference proteome</keyword>
<dbReference type="GO" id="GO:0015104">
    <property type="term" value="F:antimonite transmembrane transporter activity"/>
    <property type="evidence" value="ECO:0007669"/>
    <property type="project" value="TreeGrafter"/>
</dbReference>
<comment type="caution">
    <text evidence="10">The sequence shown here is derived from an EMBL/GenBank/DDBJ whole genome shotgun (WGS) entry which is preliminary data.</text>
</comment>
<reference evidence="10 11" key="1">
    <citation type="submission" date="2019-11" db="EMBL/GenBank/DDBJ databases">
        <title>Genome of Strain BIT-d1.</title>
        <authorList>
            <person name="Yang Y."/>
        </authorList>
    </citation>
    <scope>NUCLEOTIDE SEQUENCE [LARGE SCALE GENOMIC DNA]</scope>
    <source>
        <strain evidence="10 11">BIT-d1</strain>
    </source>
</reference>
<feature type="transmembrane region" description="Helical" evidence="9">
    <location>
        <begin position="21"/>
        <end position="44"/>
    </location>
</feature>
<proteinExistence type="inferred from homology"/>
<evidence type="ECO:0000256" key="5">
    <source>
        <dbReference type="ARBA" id="ARBA00022692"/>
    </source>
</evidence>
<sequence>MKQKCSTAISESNKISNDISLLDKYLTVWIFLAMLLGAGVSHLFQRSVEAINMAFTIGGHTNLLLALGLILMMYPPLAEVRFELLPKVFKDTKALWLSLLLNWIIGPLIMFALAIVFFAYIAPTFIGPDDRWTLYMAGLLLVGIARCVAMVLIWNRLAGGSSEYGAAFVALNSIFQIITFGFYAWIFISVLPPYFGMEGTIVDVKFKELFNSVLIYLGIPFALGIFGRIFLVKIKGNNWYENNYLPKIAPLAVIALIFTIFVMFSLQGERMLTQPFDVLWIALPMSAYFVIMFMVSFFITHRLGVDYRRSATLAFTASGNNFELAIAVGISVFGIASPVAFATAIGPLVEVPVLIGLVHLSLYFKKRFFKGNEGDNLKDEMMKK</sequence>
<evidence type="ECO:0000256" key="6">
    <source>
        <dbReference type="ARBA" id="ARBA00022989"/>
    </source>
</evidence>
<evidence type="ECO:0000313" key="10">
    <source>
        <dbReference type="EMBL" id="MTG99206.1"/>
    </source>
</evidence>
<evidence type="ECO:0000256" key="9">
    <source>
        <dbReference type="SAM" id="Phobius"/>
    </source>
</evidence>
<evidence type="ECO:0000256" key="3">
    <source>
        <dbReference type="ARBA" id="ARBA00022448"/>
    </source>
</evidence>
<feature type="transmembrane region" description="Helical" evidence="9">
    <location>
        <begin position="244"/>
        <end position="266"/>
    </location>
</feature>
<organism evidence="10 11">
    <name type="scientific">Myroides albus</name>
    <dbReference type="NCBI Taxonomy" id="2562892"/>
    <lineage>
        <taxon>Bacteria</taxon>
        <taxon>Pseudomonadati</taxon>
        <taxon>Bacteroidota</taxon>
        <taxon>Flavobacteriia</taxon>
        <taxon>Flavobacteriales</taxon>
        <taxon>Flavobacteriaceae</taxon>
        <taxon>Myroides</taxon>
    </lineage>
</organism>
<comment type="similarity">
    <text evidence="2 8">Belongs to the arsenical resistance-3 (ACR3) (TC 2.A.59) family.</text>
</comment>
<dbReference type="InterPro" id="IPR038770">
    <property type="entry name" value="Na+/solute_symporter_sf"/>
</dbReference>
<dbReference type="GO" id="GO:0015105">
    <property type="term" value="F:arsenite transmembrane transporter activity"/>
    <property type="evidence" value="ECO:0007669"/>
    <property type="project" value="TreeGrafter"/>
</dbReference>
<dbReference type="Pfam" id="PF01758">
    <property type="entry name" value="SBF"/>
    <property type="match status" value="1"/>
</dbReference>
<evidence type="ECO:0000313" key="11">
    <source>
        <dbReference type="Proteomes" id="UP000438760"/>
    </source>
</evidence>
<dbReference type="GO" id="GO:0015297">
    <property type="term" value="F:antiporter activity"/>
    <property type="evidence" value="ECO:0007669"/>
    <property type="project" value="UniProtKB-UniRule"/>
</dbReference>
<feature type="transmembrane region" description="Helical" evidence="9">
    <location>
        <begin position="311"/>
        <end position="333"/>
    </location>
</feature>
<feature type="transmembrane region" description="Helical" evidence="9">
    <location>
        <begin position="339"/>
        <end position="364"/>
    </location>
</feature>
<keyword evidence="3 8" id="KW-0813">Transport</keyword>
<feature type="transmembrane region" description="Helical" evidence="9">
    <location>
        <begin position="50"/>
        <end position="74"/>
    </location>
</feature>
<dbReference type="InterPro" id="IPR002657">
    <property type="entry name" value="BilAc:Na_symport/Acr3"/>
</dbReference>
<accession>A0A6I3LP53</accession>